<accession>A0A7X8H070</accession>
<organism evidence="1 2">
    <name type="scientific">Globicatella sulfidifaciens</name>
    <dbReference type="NCBI Taxonomy" id="136093"/>
    <lineage>
        <taxon>Bacteria</taxon>
        <taxon>Bacillati</taxon>
        <taxon>Bacillota</taxon>
        <taxon>Bacilli</taxon>
        <taxon>Lactobacillales</taxon>
        <taxon>Aerococcaceae</taxon>
        <taxon>Globicatella</taxon>
    </lineage>
</organism>
<proteinExistence type="predicted"/>
<gene>
    <name evidence="1" type="ORF">GX355_05490</name>
</gene>
<evidence type="ECO:0000313" key="1">
    <source>
        <dbReference type="EMBL" id="NLJ18297.1"/>
    </source>
</evidence>
<sequence length="59" mass="7190">MKTITTNEIKKRIERNKSKYEYVIKRVTEEIENEGLQKGRIRPRDPIEREVLNKFKNND</sequence>
<dbReference type="RefSeq" id="WP_276647914.1">
    <property type="nucleotide sequence ID" value="NZ_JAAYSM010000170.1"/>
</dbReference>
<protein>
    <submittedName>
        <fullName evidence="1">Uncharacterized protein</fullName>
    </submittedName>
</protein>
<evidence type="ECO:0000313" key="2">
    <source>
        <dbReference type="Proteomes" id="UP000541058"/>
    </source>
</evidence>
<dbReference type="Proteomes" id="UP000541058">
    <property type="component" value="Unassembled WGS sequence"/>
</dbReference>
<name>A0A7X8H070_9LACT</name>
<comment type="caution">
    <text evidence="1">The sequence shown here is derived from an EMBL/GenBank/DDBJ whole genome shotgun (WGS) entry which is preliminary data.</text>
</comment>
<reference evidence="1 2" key="1">
    <citation type="journal article" date="2020" name="Biotechnol. Biofuels">
        <title>New insights from the biogas microbiome by comprehensive genome-resolved metagenomics of nearly 1600 species originating from multiple anaerobic digesters.</title>
        <authorList>
            <person name="Campanaro S."/>
            <person name="Treu L."/>
            <person name="Rodriguez-R L.M."/>
            <person name="Kovalovszki A."/>
            <person name="Ziels R.M."/>
            <person name="Maus I."/>
            <person name="Zhu X."/>
            <person name="Kougias P.G."/>
            <person name="Basile A."/>
            <person name="Luo G."/>
            <person name="Schluter A."/>
            <person name="Konstantinidis K.T."/>
            <person name="Angelidaki I."/>
        </authorList>
    </citation>
    <scope>NUCLEOTIDE SEQUENCE [LARGE SCALE GENOMIC DNA]</scope>
    <source>
        <strain evidence="1">AS23ysBPME_34</strain>
    </source>
</reference>
<dbReference type="AlphaFoldDB" id="A0A7X8H070"/>
<dbReference type="EMBL" id="JAAYSM010000170">
    <property type="protein sequence ID" value="NLJ18297.1"/>
    <property type="molecule type" value="Genomic_DNA"/>
</dbReference>